<sequence length="335" mass="37902">MLSSIHDLLLNPTLQTLLAVHPNDPKQTNSMVLGDADDPGLVPAIRAAQLPRPPVHLPISIPQPLFGMSPKKYHECFNPDLFRALLSLPATHPPPTPALRLRVPARRTGARPRLPRIHPAARQLPTETGSTPTLRRLGRLPDADWSTFLARARERLAVDFPHDPCQREPPFTKLQVRLAALHVRRCLLGPVVESYIVLDRVQWIQEELKARRERYGGDDFLAACTIEVVNLFDQATGSGRNIPLVLALIPNRRWRSVPAEKPLTRALRMYIVSKYHLFSQSQQAAACWHMLQKLTDPSLNVELRAVLFSCYLMRCQAGIMARYNVHYVLCTTHPW</sequence>
<dbReference type="Proteomes" id="UP000717328">
    <property type="component" value="Unassembled WGS sequence"/>
</dbReference>
<proteinExistence type="predicted"/>
<reference evidence="1" key="2">
    <citation type="submission" date="2021-10" db="EMBL/GenBank/DDBJ databases">
        <title>Phylogenomics reveals ancestral predisposition of the termite-cultivated fungus Termitomyces towards a domesticated lifestyle.</title>
        <authorList>
            <person name="Auxier B."/>
            <person name="Grum-Grzhimaylo A."/>
            <person name="Cardenas M.E."/>
            <person name="Lodge J.D."/>
            <person name="Laessoe T."/>
            <person name="Pedersen O."/>
            <person name="Smith M.E."/>
            <person name="Kuyper T.W."/>
            <person name="Franco-Molano E.A."/>
            <person name="Baroni T.J."/>
            <person name="Aanen D.K."/>
        </authorList>
    </citation>
    <scope>NUCLEOTIDE SEQUENCE</scope>
    <source>
        <strain evidence="1">D49</strain>
    </source>
</reference>
<reference evidence="1" key="1">
    <citation type="submission" date="2021-02" db="EMBL/GenBank/DDBJ databases">
        <authorList>
            <person name="Nieuwenhuis M."/>
            <person name="Van De Peppel L.J.J."/>
        </authorList>
    </citation>
    <scope>NUCLEOTIDE SEQUENCE</scope>
    <source>
        <strain evidence="1">D49</strain>
    </source>
</reference>
<dbReference type="OrthoDB" id="10258156at2759"/>
<keyword evidence="2" id="KW-1185">Reference proteome</keyword>
<dbReference type="AlphaFoldDB" id="A0A9P7FY48"/>
<gene>
    <name evidence="1" type="ORF">H0H81_002294</name>
</gene>
<accession>A0A9P7FY48</accession>
<name>A0A9P7FY48_9AGAR</name>
<dbReference type="EMBL" id="JABCKI010005721">
    <property type="protein sequence ID" value="KAG5639426.1"/>
    <property type="molecule type" value="Genomic_DNA"/>
</dbReference>
<protein>
    <submittedName>
        <fullName evidence="1">Uncharacterized protein</fullName>
    </submittedName>
</protein>
<comment type="caution">
    <text evidence="1">The sequence shown here is derived from an EMBL/GenBank/DDBJ whole genome shotgun (WGS) entry which is preliminary data.</text>
</comment>
<evidence type="ECO:0000313" key="1">
    <source>
        <dbReference type="EMBL" id="KAG5639426.1"/>
    </source>
</evidence>
<evidence type="ECO:0000313" key="2">
    <source>
        <dbReference type="Proteomes" id="UP000717328"/>
    </source>
</evidence>
<organism evidence="1 2">
    <name type="scientific">Sphagnurus paluster</name>
    <dbReference type="NCBI Taxonomy" id="117069"/>
    <lineage>
        <taxon>Eukaryota</taxon>
        <taxon>Fungi</taxon>
        <taxon>Dikarya</taxon>
        <taxon>Basidiomycota</taxon>
        <taxon>Agaricomycotina</taxon>
        <taxon>Agaricomycetes</taxon>
        <taxon>Agaricomycetidae</taxon>
        <taxon>Agaricales</taxon>
        <taxon>Tricholomatineae</taxon>
        <taxon>Lyophyllaceae</taxon>
        <taxon>Sphagnurus</taxon>
    </lineage>
</organism>